<dbReference type="Gene3D" id="2.170.120.40">
    <property type="entry name" value="YbbR-like domain"/>
    <property type="match status" value="1"/>
</dbReference>
<dbReference type="Pfam" id="PF07949">
    <property type="entry name" value="YbbR"/>
    <property type="match status" value="1"/>
</dbReference>
<dbReference type="EMBL" id="JBHUOJ010000022">
    <property type="protein sequence ID" value="MFD2833638.1"/>
    <property type="molecule type" value="Genomic_DNA"/>
</dbReference>
<keyword evidence="1" id="KW-1133">Transmembrane helix</keyword>
<organism evidence="2 3">
    <name type="scientific">Christiangramia antarctica</name>
    <dbReference type="NCBI Taxonomy" id="2058158"/>
    <lineage>
        <taxon>Bacteria</taxon>
        <taxon>Pseudomonadati</taxon>
        <taxon>Bacteroidota</taxon>
        <taxon>Flavobacteriia</taxon>
        <taxon>Flavobacteriales</taxon>
        <taxon>Flavobacteriaceae</taxon>
        <taxon>Christiangramia</taxon>
    </lineage>
</organism>
<dbReference type="RefSeq" id="WP_251742718.1">
    <property type="nucleotide sequence ID" value="NZ_JBHUOJ010000022.1"/>
</dbReference>
<evidence type="ECO:0000313" key="3">
    <source>
        <dbReference type="Proteomes" id="UP001597438"/>
    </source>
</evidence>
<dbReference type="PANTHER" id="PTHR37804:SF1">
    <property type="entry name" value="CDAA REGULATORY PROTEIN CDAR"/>
    <property type="match status" value="1"/>
</dbReference>
<comment type="caution">
    <text evidence="2">The sequence shown here is derived from an EMBL/GenBank/DDBJ whole genome shotgun (WGS) entry which is preliminary data.</text>
</comment>
<evidence type="ECO:0000256" key="1">
    <source>
        <dbReference type="SAM" id="Phobius"/>
    </source>
</evidence>
<dbReference type="PANTHER" id="PTHR37804">
    <property type="entry name" value="CDAA REGULATORY PROTEIN CDAR"/>
    <property type="match status" value="1"/>
</dbReference>
<protein>
    <submittedName>
        <fullName evidence="2">CdaR family protein</fullName>
    </submittedName>
</protein>
<reference evidence="3" key="1">
    <citation type="journal article" date="2019" name="Int. J. Syst. Evol. Microbiol.">
        <title>The Global Catalogue of Microorganisms (GCM) 10K type strain sequencing project: providing services to taxonomists for standard genome sequencing and annotation.</title>
        <authorList>
            <consortium name="The Broad Institute Genomics Platform"/>
            <consortium name="The Broad Institute Genome Sequencing Center for Infectious Disease"/>
            <person name="Wu L."/>
            <person name="Ma J."/>
        </authorList>
    </citation>
    <scope>NUCLEOTIDE SEQUENCE [LARGE SCALE GENOMIC DNA]</scope>
    <source>
        <strain evidence="3">KCTC 52925</strain>
    </source>
</reference>
<evidence type="ECO:0000313" key="2">
    <source>
        <dbReference type="EMBL" id="MFD2833638.1"/>
    </source>
</evidence>
<dbReference type="InterPro" id="IPR053154">
    <property type="entry name" value="c-di-AMP_regulator"/>
</dbReference>
<keyword evidence="1" id="KW-0472">Membrane</keyword>
<feature type="transmembrane region" description="Helical" evidence="1">
    <location>
        <begin position="12"/>
        <end position="30"/>
    </location>
</feature>
<dbReference type="Proteomes" id="UP001597438">
    <property type="component" value="Unassembled WGS sequence"/>
</dbReference>
<keyword evidence="3" id="KW-1185">Reference proteome</keyword>
<accession>A0ABW5X8G7</accession>
<gene>
    <name evidence="2" type="ORF">ACFSYS_10095</name>
</gene>
<sequence length="314" mass="36053">MSKKKRIFKRSSLKTFGFFLAFSAIVWILVQFSKTYTQLIEIPVNFINVPLDKSLAEKRPDHVDLQLQDNGFSIYYYKFFNTELDIDLSKATENEDFLVYNIQNHLTDLEDQLKVDLGNSRIVQEEIRIPFQFKKEKVLSIEPKFNISYAVGFSADNPVELIPDTVRVSGPQNIIDSLESISTLQVNLTNVNSDIAGTVKIDTTGFGMLSFYENSIDYSQKVEKFTEGSVEIPVKVINVPANLNLAFFPKSVIVYYQVNLKRFDKVSAADFEVVCDFKELKEGDDFMVAKIVTQPKFTTNVRLNERKIQFVIKR</sequence>
<name>A0ABW5X8G7_9FLAO</name>
<dbReference type="InterPro" id="IPR012505">
    <property type="entry name" value="YbbR"/>
</dbReference>
<keyword evidence="1" id="KW-0812">Transmembrane</keyword>
<proteinExistence type="predicted"/>